<reference evidence="7" key="1">
    <citation type="submission" date="2019-12" db="EMBL/GenBank/DDBJ databases">
        <title>Complete and draft genome sequences of new strains and members of some known species of the genus Rathayibacter isolated from plants.</title>
        <authorList>
            <person name="Tarlachkov S.V."/>
            <person name="Starodumova I.P."/>
            <person name="Dorofeeva L.V."/>
            <person name="Prisyazhnaya N.V."/>
            <person name="Leyn S."/>
            <person name="Zlamal J."/>
            <person name="Elan M."/>
            <person name="Osterman A.L."/>
            <person name="Nadler S."/>
            <person name="Subbotin S.A."/>
            <person name="Evtushenko L.I."/>
        </authorList>
    </citation>
    <scope>NUCLEOTIDE SEQUENCE [LARGE SCALE GENOMIC DNA]</scope>
    <source>
        <strain evidence="7">VKM Ac-2761</strain>
    </source>
</reference>
<accession>A0AAE6RJ30</accession>
<dbReference type="GO" id="GO:0000976">
    <property type="term" value="F:transcription cis-regulatory region binding"/>
    <property type="evidence" value="ECO:0007669"/>
    <property type="project" value="TreeGrafter"/>
</dbReference>
<proteinExistence type="predicted"/>
<dbReference type="Proteomes" id="UP000465031">
    <property type="component" value="Chromosome"/>
</dbReference>
<evidence type="ECO:0000256" key="4">
    <source>
        <dbReference type="PROSITE-ProRule" id="PRU00335"/>
    </source>
</evidence>
<dbReference type="InterPro" id="IPR001647">
    <property type="entry name" value="HTH_TetR"/>
</dbReference>
<dbReference type="Pfam" id="PF00440">
    <property type="entry name" value="TetR_N"/>
    <property type="match status" value="1"/>
</dbReference>
<dbReference type="PRINTS" id="PR00455">
    <property type="entry name" value="HTHTETR"/>
</dbReference>
<dbReference type="SUPFAM" id="SSF46689">
    <property type="entry name" value="Homeodomain-like"/>
    <property type="match status" value="1"/>
</dbReference>
<keyword evidence="2 4" id="KW-0238">DNA-binding</keyword>
<dbReference type="PROSITE" id="PS50977">
    <property type="entry name" value="HTH_TETR_2"/>
    <property type="match status" value="1"/>
</dbReference>
<dbReference type="KEGG" id="rte:GSU10_05410"/>
<dbReference type="InterPro" id="IPR036271">
    <property type="entry name" value="Tet_transcr_reg_TetR-rel_C_sf"/>
</dbReference>
<feature type="domain" description="HTH tetR-type" evidence="5">
    <location>
        <begin position="9"/>
        <end position="69"/>
    </location>
</feature>
<dbReference type="InterPro" id="IPR025996">
    <property type="entry name" value="MT1864/Rv1816-like_C"/>
</dbReference>
<dbReference type="AlphaFoldDB" id="A0AAE6RJ30"/>
<dbReference type="SUPFAM" id="SSF48498">
    <property type="entry name" value="Tetracyclin repressor-like, C-terminal domain"/>
    <property type="match status" value="1"/>
</dbReference>
<evidence type="ECO:0000259" key="5">
    <source>
        <dbReference type="PROSITE" id="PS50977"/>
    </source>
</evidence>
<evidence type="ECO:0000256" key="1">
    <source>
        <dbReference type="ARBA" id="ARBA00023015"/>
    </source>
</evidence>
<dbReference type="Gene3D" id="1.10.357.10">
    <property type="entry name" value="Tetracycline Repressor, domain 2"/>
    <property type="match status" value="1"/>
</dbReference>
<dbReference type="EMBL" id="CP047186">
    <property type="protein sequence ID" value="QHC55127.1"/>
    <property type="molecule type" value="Genomic_DNA"/>
</dbReference>
<dbReference type="GO" id="GO:0003700">
    <property type="term" value="F:DNA-binding transcription factor activity"/>
    <property type="evidence" value="ECO:0007669"/>
    <property type="project" value="TreeGrafter"/>
</dbReference>
<evidence type="ECO:0000256" key="3">
    <source>
        <dbReference type="ARBA" id="ARBA00023163"/>
    </source>
</evidence>
<keyword evidence="3" id="KW-0804">Transcription</keyword>
<keyword evidence="1" id="KW-0805">Transcription regulation</keyword>
<organism evidence="6 7">
    <name type="scientific">Rathayibacter tanaceti</name>
    <dbReference type="NCBI Taxonomy" id="1671680"/>
    <lineage>
        <taxon>Bacteria</taxon>
        <taxon>Bacillati</taxon>
        <taxon>Actinomycetota</taxon>
        <taxon>Actinomycetes</taxon>
        <taxon>Micrococcales</taxon>
        <taxon>Microbacteriaceae</taxon>
        <taxon>Rathayibacter</taxon>
    </lineage>
</organism>
<dbReference type="InterPro" id="IPR009057">
    <property type="entry name" value="Homeodomain-like_sf"/>
</dbReference>
<feature type="DNA-binding region" description="H-T-H motif" evidence="4">
    <location>
        <begin position="32"/>
        <end position="51"/>
    </location>
</feature>
<dbReference type="PANTHER" id="PTHR30055:SF226">
    <property type="entry name" value="HTH-TYPE TRANSCRIPTIONAL REGULATOR PKSA"/>
    <property type="match status" value="1"/>
</dbReference>
<protein>
    <submittedName>
        <fullName evidence="6">TetR family transcriptional regulator</fullName>
    </submittedName>
</protein>
<evidence type="ECO:0000313" key="6">
    <source>
        <dbReference type="EMBL" id="QHC55127.1"/>
    </source>
</evidence>
<evidence type="ECO:0000256" key="2">
    <source>
        <dbReference type="ARBA" id="ARBA00023125"/>
    </source>
</evidence>
<name>A0AAE6RJ30_9MICO</name>
<gene>
    <name evidence="6" type="ORF">GSU10_05410</name>
</gene>
<sequence>MVSRSESTAATRRALLAAARELLNEGGPQKVTLREVGARAELSRGAPYRHFADKESLLSAVGAESWDRITAVLEHLGRSDAPGRAEPLRAALAALLAVGRDEPEVYRMMFTVPAADPELAIEAASRAQAEFLRIVGAVVGAERAHLAGAILLTGVHGVASMEASGHLSSEMWSATPDAVIDALVALVAAER</sequence>
<dbReference type="RefSeq" id="WP_132505582.1">
    <property type="nucleotide sequence ID" value="NZ_CP047186.1"/>
</dbReference>
<dbReference type="PANTHER" id="PTHR30055">
    <property type="entry name" value="HTH-TYPE TRANSCRIPTIONAL REGULATOR RUTR"/>
    <property type="match status" value="1"/>
</dbReference>
<dbReference type="Pfam" id="PF13305">
    <property type="entry name" value="TetR_C_33"/>
    <property type="match status" value="1"/>
</dbReference>
<evidence type="ECO:0000313" key="7">
    <source>
        <dbReference type="Proteomes" id="UP000465031"/>
    </source>
</evidence>
<dbReference type="InterPro" id="IPR050109">
    <property type="entry name" value="HTH-type_TetR-like_transc_reg"/>
</dbReference>